<sequence>MATEEVSDARNIRDDHEHQNNEDRRIVLRVQGKAWNPSIEVDVRRVFNKIGSKSFSDCMSKARKKAEKPEFMNQVTWEALCGVWRLLALVAKSERGKTARQSNKRLHTGGSIPISEHKTKLNSRESLVFLNSSCGAIRTRRQRFLSTQQQKQHGLYLFSYKEGYNAVYGADEALDAQSGNGVKTFPKWIDRVRTRKLAHNIPNVEIVQLVDLVKVQQVEHNLLKTEVNNLKNAQEAQSKKLDQVVKAQSSSEKRLRKFVAQEVGKVVANEVGKAVEEVGKATQEILDAI</sequence>
<protein>
    <submittedName>
        <fullName evidence="1">Uncharacterized protein</fullName>
    </submittedName>
</protein>
<accession>A0A6L2MK30</accession>
<proteinExistence type="predicted"/>
<organism evidence="1">
    <name type="scientific">Tanacetum cinerariifolium</name>
    <name type="common">Dalmatian daisy</name>
    <name type="synonym">Chrysanthemum cinerariifolium</name>
    <dbReference type="NCBI Taxonomy" id="118510"/>
    <lineage>
        <taxon>Eukaryota</taxon>
        <taxon>Viridiplantae</taxon>
        <taxon>Streptophyta</taxon>
        <taxon>Embryophyta</taxon>
        <taxon>Tracheophyta</taxon>
        <taxon>Spermatophyta</taxon>
        <taxon>Magnoliopsida</taxon>
        <taxon>eudicotyledons</taxon>
        <taxon>Gunneridae</taxon>
        <taxon>Pentapetalae</taxon>
        <taxon>asterids</taxon>
        <taxon>campanulids</taxon>
        <taxon>Asterales</taxon>
        <taxon>Asteraceae</taxon>
        <taxon>Asteroideae</taxon>
        <taxon>Anthemideae</taxon>
        <taxon>Anthemidinae</taxon>
        <taxon>Tanacetum</taxon>
    </lineage>
</organism>
<dbReference type="AlphaFoldDB" id="A0A6L2MK30"/>
<name>A0A6L2MK30_TANCI</name>
<gene>
    <name evidence="1" type="ORF">Tci_046271</name>
</gene>
<reference evidence="1" key="1">
    <citation type="journal article" date="2019" name="Sci. Rep.">
        <title>Draft genome of Tanacetum cinerariifolium, the natural source of mosquito coil.</title>
        <authorList>
            <person name="Yamashiro T."/>
            <person name="Shiraishi A."/>
            <person name="Satake H."/>
            <person name="Nakayama K."/>
        </authorList>
    </citation>
    <scope>NUCLEOTIDE SEQUENCE</scope>
</reference>
<dbReference type="EMBL" id="BKCJ010006858">
    <property type="protein sequence ID" value="GEU74293.1"/>
    <property type="molecule type" value="Genomic_DNA"/>
</dbReference>
<evidence type="ECO:0000313" key="1">
    <source>
        <dbReference type="EMBL" id="GEU74293.1"/>
    </source>
</evidence>
<comment type="caution">
    <text evidence="1">The sequence shown here is derived from an EMBL/GenBank/DDBJ whole genome shotgun (WGS) entry which is preliminary data.</text>
</comment>